<name>A0A1Z1MUM8_9FLOR</name>
<evidence type="ECO:0000256" key="1">
    <source>
        <dbReference type="ARBA" id="ARBA00002932"/>
    </source>
</evidence>
<organism evidence="11">
    <name type="scientific">Tolypiocladia glomerulata</name>
    <dbReference type="NCBI Taxonomy" id="860646"/>
    <lineage>
        <taxon>Eukaryota</taxon>
        <taxon>Rhodophyta</taxon>
        <taxon>Florideophyceae</taxon>
        <taxon>Rhodymeniophycidae</taxon>
        <taxon>Ceramiales</taxon>
        <taxon>Rhodomelaceae</taxon>
        <taxon>Polysiphonioideae</taxon>
        <taxon>Tolypiocladia</taxon>
    </lineage>
</organism>
<keyword evidence="5 9" id="KW-0694">RNA-binding</keyword>
<dbReference type="CDD" id="cd00364">
    <property type="entry name" value="Ribosomal_uS17"/>
    <property type="match status" value="1"/>
</dbReference>
<comment type="function">
    <text evidence="1 9">One of the primary rRNA binding proteins, it binds specifically to the 5'-end of 16S ribosomal RNA.</text>
</comment>
<keyword evidence="11" id="KW-0934">Plastid</keyword>
<accession>A0A1Z1MUM8</accession>
<proteinExistence type="inferred from homology"/>
<dbReference type="Pfam" id="PF00366">
    <property type="entry name" value="Ribosomal_S17"/>
    <property type="match status" value="1"/>
</dbReference>
<dbReference type="EMBL" id="MF101467">
    <property type="protein sequence ID" value="ARW69788.1"/>
    <property type="molecule type" value="Genomic_DNA"/>
</dbReference>
<dbReference type="PANTHER" id="PTHR10744:SF1">
    <property type="entry name" value="SMALL RIBOSOMAL SUBUNIT PROTEIN US17M"/>
    <property type="match status" value="1"/>
</dbReference>
<evidence type="ECO:0000256" key="2">
    <source>
        <dbReference type="ARBA" id="ARBA00010254"/>
    </source>
</evidence>
<geneLocation type="chloroplast" evidence="11"/>
<dbReference type="RefSeq" id="YP_009399969.1">
    <property type="nucleotide sequence ID" value="NC_035299.1"/>
</dbReference>
<evidence type="ECO:0000256" key="8">
    <source>
        <dbReference type="ARBA" id="ARBA00035251"/>
    </source>
</evidence>
<keyword evidence="11" id="KW-0150">Chloroplast</keyword>
<comment type="subunit">
    <text evidence="3 9">Part of the 30S ribosomal subunit.</text>
</comment>
<dbReference type="PROSITE" id="PS00056">
    <property type="entry name" value="RIBOSOMAL_S17"/>
    <property type="match status" value="1"/>
</dbReference>
<dbReference type="GeneID" id="33362515"/>
<dbReference type="HAMAP" id="MF_01345_B">
    <property type="entry name" value="Ribosomal_uS17_B"/>
    <property type="match status" value="1"/>
</dbReference>
<dbReference type="AlphaFoldDB" id="A0A1Z1MUM8"/>
<evidence type="ECO:0000256" key="3">
    <source>
        <dbReference type="ARBA" id="ARBA00011458"/>
    </source>
</evidence>
<dbReference type="NCBIfam" id="TIGR03635">
    <property type="entry name" value="uS17_bact"/>
    <property type="match status" value="1"/>
</dbReference>
<evidence type="ECO:0000256" key="5">
    <source>
        <dbReference type="ARBA" id="ARBA00022884"/>
    </source>
</evidence>
<keyword evidence="4 9" id="KW-0699">rRNA-binding</keyword>
<sequence length="80" mass="9296">MAKKETSGIVVSNKMNKTVTVIVRRPTSHKKYSKVISKTSKYYVDDPMNICEIGDQVRIQETRPISKNKRWIIIERTKVT</sequence>
<keyword evidence="7 9" id="KW-0687">Ribonucleoprotein</keyword>
<evidence type="ECO:0000313" key="11">
    <source>
        <dbReference type="EMBL" id="ARW69788.1"/>
    </source>
</evidence>
<protein>
    <recommendedName>
        <fullName evidence="8 9">Small ribosomal subunit protein uS17c</fullName>
    </recommendedName>
</protein>
<dbReference type="SUPFAM" id="SSF50249">
    <property type="entry name" value="Nucleic acid-binding proteins"/>
    <property type="match status" value="1"/>
</dbReference>
<evidence type="ECO:0000256" key="4">
    <source>
        <dbReference type="ARBA" id="ARBA00022730"/>
    </source>
</evidence>
<dbReference type="InterPro" id="IPR012340">
    <property type="entry name" value="NA-bd_OB-fold"/>
</dbReference>
<gene>
    <name evidence="9 11" type="primary">rps17</name>
</gene>
<dbReference type="PANTHER" id="PTHR10744">
    <property type="entry name" value="40S RIBOSOMAL PROTEIN S11 FAMILY MEMBER"/>
    <property type="match status" value="1"/>
</dbReference>
<dbReference type="GO" id="GO:0003735">
    <property type="term" value="F:structural constituent of ribosome"/>
    <property type="evidence" value="ECO:0007669"/>
    <property type="project" value="InterPro"/>
</dbReference>
<dbReference type="Gene3D" id="2.40.50.140">
    <property type="entry name" value="Nucleic acid-binding proteins"/>
    <property type="match status" value="1"/>
</dbReference>
<evidence type="ECO:0000256" key="6">
    <source>
        <dbReference type="ARBA" id="ARBA00022980"/>
    </source>
</evidence>
<evidence type="ECO:0000256" key="7">
    <source>
        <dbReference type="ARBA" id="ARBA00023274"/>
    </source>
</evidence>
<comment type="subcellular location">
    <subcellularLocation>
        <location evidence="9">Plastid</location>
        <location evidence="9">Chloroplast</location>
    </subcellularLocation>
</comment>
<dbReference type="GO" id="GO:0006412">
    <property type="term" value="P:translation"/>
    <property type="evidence" value="ECO:0007669"/>
    <property type="project" value="UniProtKB-UniRule"/>
</dbReference>
<keyword evidence="6 9" id="KW-0689">Ribosomal protein</keyword>
<dbReference type="GO" id="GO:0019843">
    <property type="term" value="F:rRNA binding"/>
    <property type="evidence" value="ECO:0007669"/>
    <property type="project" value="UniProtKB-UniRule"/>
</dbReference>
<dbReference type="PRINTS" id="PR00973">
    <property type="entry name" value="RIBOSOMALS17"/>
</dbReference>
<dbReference type="InterPro" id="IPR019979">
    <property type="entry name" value="Ribosomal_uS17_CS"/>
</dbReference>
<evidence type="ECO:0000256" key="10">
    <source>
        <dbReference type="RuleBase" id="RU003872"/>
    </source>
</evidence>
<dbReference type="InterPro" id="IPR000266">
    <property type="entry name" value="Ribosomal_uS17"/>
</dbReference>
<dbReference type="NCBIfam" id="NF004123">
    <property type="entry name" value="PRK05610.1"/>
    <property type="match status" value="1"/>
</dbReference>
<dbReference type="GO" id="GO:0009507">
    <property type="term" value="C:chloroplast"/>
    <property type="evidence" value="ECO:0007669"/>
    <property type="project" value="UniProtKB-SubCell"/>
</dbReference>
<reference evidence="11" key="1">
    <citation type="journal article" date="2017" name="J. Phycol.">
        <title>Analysis of chloroplast genomes and a supermatrix inform reclassification of the Rhodomelaceae (Rhodophyta).</title>
        <authorList>
            <person name="Diaz-Tapia P."/>
            <person name="Maggs C.A."/>
            <person name="West J.A."/>
            <person name="Verbruggen H."/>
        </authorList>
    </citation>
    <scope>NUCLEOTIDE SEQUENCE</scope>
    <source>
        <strain evidence="11">PD1825</strain>
    </source>
</reference>
<dbReference type="GO" id="GO:0022627">
    <property type="term" value="C:cytosolic small ribosomal subunit"/>
    <property type="evidence" value="ECO:0007669"/>
    <property type="project" value="TreeGrafter"/>
</dbReference>
<comment type="similarity">
    <text evidence="2 9 10">Belongs to the universal ribosomal protein uS17 family.</text>
</comment>
<dbReference type="InterPro" id="IPR019984">
    <property type="entry name" value="Ribosomal_uS17_bact/chlr"/>
</dbReference>
<evidence type="ECO:0000256" key="9">
    <source>
        <dbReference type="HAMAP-Rule" id="MF_01345"/>
    </source>
</evidence>